<dbReference type="InterPro" id="IPR003395">
    <property type="entry name" value="RecF/RecN/SMC_N"/>
</dbReference>
<feature type="region of interest" description="Disordered" evidence="13">
    <location>
        <begin position="272"/>
        <end position="296"/>
    </location>
</feature>
<dbReference type="FunFam" id="3.40.50.300:FF:000385">
    <property type="entry name" value="Structural maintenance of chromosomes 2"/>
    <property type="match status" value="1"/>
</dbReference>
<dbReference type="GO" id="GO:0051301">
    <property type="term" value="P:cell division"/>
    <property type="evidence" value="ECO:0007669"/>
    <property type="project" value="UniProtKB-KW"/>
</dbReference>
<evidence type="ECO:0000256" key="4">
    <source>
        <dbReference type="ARBA" id="ARBA00022741"/>
    </source>
</evidence>
<keyword evidence="3" id="KW-0132">Cell division</keyword>
<dbReference type="Gene3D" id="3.30.70.1620">
    <property type="match status" value="1"/>
</dbReference>
<organism evidence="15 16">
    <name type="scientific">Hypholoma sublateritium (strain FD-334 SS-4)</name>
    <dbReference type="NCBI Taxonomy" id="945553"/>
    <lineage>
        <taxon>Eukaryota</taxon>
        <taxon>Fungi</taxon>
        <taxon>Dikarya</taxon>
        <taxon>Basidiomycota</taxon>
        <taxon>Agaricomycotina</taxon>
        <taxon>Agaricomycetes</taxon>
        <taxon>Agaricomycetidae</taxon>
        <taxon>Agaricales</taxon>
        <taxon>Agaricineae</taxon>
        <taxon>Strophariaceae</taxon>
        <taxon>Hypholoma</taxon>
    </lineage>
</organism>
<dbReference type="STRING" id="945553.A0A0D2LVM4"/>
<evidence type="ECO:0000256" key="7">
    <source>
        <dbReference type="ARBA" id="ARBA00023054"/>
    </source>
</evidence>
<gene>
    <name evidence="15" type="ORF">HYPSUDRAFT_173007</name>
</gene>
<comment type="similarity">
    <text evidence="2">Belongs to the SMC family. SMC2 subfamily.</text>
</comment>
<evidence type="ECO:0000259" key="14">
    <source>
        <dbReference type="SMART" id="SM00968"/>
    </source>
</evidence>
<dbReference type="SUPFAM" id="SSF75553">
    <property type="entry name" value="Smc hinge domain"/>
    <property type="match status" value="1"/>
</dbReference>
<keyword evidence="4" id="KW-0547">Nucleotide-binding</keyword>
<reference evidence="16" key="1">
    <citation type="submission" date="2014-04" db="EMBL/GenBank/DDBJ databases">
        <title>Evolutionary Origins and Diversification of the Mycorrhizal Mutualists.</title>
        <authorList>
            <consortium name="DOE Joint Genome Institute"/>
            <consortium name="Mycorrhizal Genomics Consortium"/>
            <person name="Kohler A."/>
            <person name="Kuo A."/>
            <person name="Nagy L.G."/>
            <person name="Floudas D."/>
            <person name="Copeland A."/>
            <person name="Barry K.W."/>
            <person name="Cichocki N."/>
            <person name="Veneault-Fourrey C."/>
            <person name="LaButti K."/>
            <person name="Lindquist E.A."/>
            <person name="Lipzen A."/>
            <person name="Lundell T."/>
            <person name="Morin E."/>
            <person name="Murat C."/>
            <person name="Riley R."/>
            <person name="Ohm R."/>
            <person name="Sun H."/>
            <person name="Tunlid A."/>
            <person name="Henrissat B."/>
            <person name="Grigoriev I.V."/>
            <person name="Hibbett D.S."/>
            <person name="Martin F."/>
        </authorList>
    </citation>
    <scope>NUCLEOTIDE SEQUENCE [LARGE SCALE GENOMIC DNA]</scope>
    <source>
        <strain evidence="16">FD-334 SS-4</strain>
    </source>
</reference>
<dbReference type="CDD" id="cd03273">
    <property type="entry name" value="ABC_SMC2_euk"/>
    <property type="match status" value="1"/>
</dbReference>
<protein>
    <recommendedName>
        <fullName evidence="11">Structural maintenance of chromosomes protein</fullName>
    </recommendedName>
</protein>
<dbReference type="InterPro" id="IPR024704">
    <property type="entry name" value="SMC"/>
</dbReference>
<keyword evidence="7 12" id="KW-0175">Coiled coil</keyword>
<keyword evidence="16" id="KW-1185">Reference proteome</keyword>
<feature type="coiled-coil region" evidence="12">
    <location>
        <begin position="966"/>
        <end position="1032"/>
    </location>
</feature>
<feature type="compositionally biased region" description="Basic and acidic residues" evidence="13">
    <location>
        <begin position="272"/>
        <end position="294"/>
    </location>
</feature>
<feature type="coiled-coil region" evidence="12">
    <location>
        <begin position="478"/>
        <end position="505"/>
    </location>
</feature>
<evidence type="ECO:0000313" key="16">
    <source>
        <dbReference type="Proteomes" id="UP000054270"/>
    </source>
</evidence>
<evidence type="ECO:0000256" key="1">
    <source>
        <dbReference type="ARBA" id="ARBA00004123"/>
    </source>
</evidence>
<dbReference type="Proteomes" id="UP000054270">
    <property type="component" value="Unassembled WGS sequence"/>
</dbReference>
<dbReference type="PIRSF" id="PIRSF005719">
    <property type="entry name" value="SMC"/>
    <property type="match status" value="1"/>
</dbReference>
<dbReference type="InterPro" id="IPR036277">
    <property type="entry name" value="SMC_hinge_sf"/>
</dbReference>
<dbReference type="GO" id="GO:0007059">
    <property type="term" value="P:chromosome segregation"/>
    <property type="evidence" value="ECO:0007669"/>
    <property type="project" value="UniProtKB-ARBA"/>
</dbReference>
<dbReference type="InterPro" id="IPR027417">
    <property type="entry name" value="P-loop_NTPase"/>
</dbReference>
<evidence type="ECO:0000313" key="15">
    <source>
        <dbReference type="EMBL" id="KJA14908.1"/>
    </source>
</evidence>
<keyword evidence="10" id="KW-0131">Cell cycle</keyword>
<name>A0A0D2LVM4_HYPSF</name>
<evidence type="ECO:0000256" key="11">
    <source>
        <dbReference type="PIRNR" id="PIRNR005719"/>
    </source>
</evidence>
<keyword evidence="9 11" id="KW-0539">Nucleus</keyword>
<evidence type="ECO:0000256" key="8">
    <source>
        <dbReference type="ARBA" id="ARBA00023067"/>
    </source>
</evidence>
<dbReference type="SUPFAM" id="SSF52540">
    <property type="entry name" value="P-loop containing nucleoside triphosphate hydrolases"/>
    <property type="match status" value="1"/>
</dbReference>
<evidence type="ECO:0000256" key="13">
    <source>
        <dbReference type="SAM" id="MobiDB-lite"/>
    </source>
</evidence>
<feature type="domain" description="SMC hinge" evidence="14">
    <location>
        <begin position="523"/>
        <end position="644"/>
    </location>
</feature>
<keyword evidence="6" id="KW-0067">ATP-binding</keyword>
<keyword evidence="5" id="KW-0498">Mitosis</keyword>
<dbReference type="OrthoDB" id="10255539at2759"/>
<comment type="subcellular location">
    <subcellularLocation>
        <location evidence="1 11">Nucleus</location>
    </subcellularLocation>
</comment>
<dbReference type="GO" id="GO:0005524">
    <property type="term" value="F:ATP binding"/>
    <property type="evidence" value="ECO:0007669"/>
    <property type="project" value="UniProtKB-KW"/>
</dbReference>
<dbReference type="OMA" id="THNKIAM"/>
<evidence type="ECO:0000256" key="6">
    <source>
        <dbReference type="ARBA" id="ARBA00022840"/>
    </source>
</evidence>
<dbReference type="Pfam" id="PF02463">
    <property type="entry name" value="SMC_N"/>
    <property type="match status" value="1"/>
</dbReference>
<dbReference type="SMART" id="SM00968">
    <property type="entry name" value="SMC_hinge"/>
    <property type="match status" value="1"/>
</dbReference>
<dbReference type="InterPro" id="IPR027120">
    <property type="entry name" value="Smc2_ABC"/>
</dbReference>
<accession>A0A0D2LVM4</accession>
<dbReference type="Gene3D" id="3.40.50.300">
    <property type="entry name" value="P-loop containing nucleotide triphosphate hydrolases"/>
    <property type="match status" value="2"/>
</dbReference>
<dbReference type="GO" id="GO:0016887">
    <property type="term" value="F:ATP hydrolysis activity"/>
    <property type="evidence" value="ECO:0007669"/>
    <property type="project" value="InterPro"/>
</dbReference>
<evidence type="ECO:0000256" key="3">
    <source>
        <dbReference type="ARBA" id="ARBA00022618"/>
    </source>
</evidence>
<evidence type="ECO:0000256" key="9">
    <source>
        <dbReference type="ARBA" id="ARBA00023242"/>
    </source>
</evidence>
<evidence type="ECO:0000256" key="10">
    <source>
        <dbReference type="ARBA" id="ARBA00023306"/>
    </source>
</evidence>
<evidence type="ECO:0000256" key="5">
    <source>
        <dbReference type="ARBA" id="ARBA00022776"/>
    </source>
</evidence>
<feature type="region of interest" description="Disordered" evidence="13">
    <location>
        <begin position="1179"/>
        <end position="1207"/>
    </location>
</feature>
<dbReference type="AlphaFoldDB" id="A0A0D2LVM4"/>
<feature type="region of interest" description="Disordered" evidence="13">
    <location>
        <begin position="904"/>
        <end position="924"/>
    </location>
</feature>
<dbReference type="GO" id="GO:0005634">
    <property type="term" value="C:nucleus"/>
    <property type="evidence" value="ECO:0007669"/>
    <property type="project" value="UniProtKB-SubCell"/>
</dbReference>
<dbReference type="EMBL" id="KN817661">
    <property type="protein sequence ID" value="KJA14908.1"/>
    <property type="molecule type" value="Genomic_DNA"/>
</dbReference>
<evidence type="ECO:0000256" key="12">
    <source>
        <dbReference type="SAM" id="Coils"/>
    </source>
</evidence>
<dbReference type="GO" id="GO:0005694">
    <property type="term" value="C:chromosome"/>
    <property type="evidence" value="ECO:0007669"/>
    <property type="project" value="InterPro"/>
</dbReference>
<dbReference type="GO" id="GO:0030261">
    <property type="term" value="P:chromosome condensation"/>
    <property type="evidence" value="ECO:0007669"/>
    <property type="project" value="UniProtKB-KW"/>
</dbReference>
<proteinExistence type="inferred from homology"/>
<dbReference type="Gene3D" id="1.20.1060.20">
    <property type="match status" value="1"/>
</dbReference>
<keyword evidence="8" id="KW-0226">DNA condensation</keyword>
<sequence length="1207" mass="134433">MRIEELVIEGFKSYPVRTQIVGWDPSFNAITGLNGSGKSNILDAICFVLGITNMSQMRAANQQDLIYKRGQAGVTRASVTIVFDNSDRSQSPSGYEQFKQITVTRQIALPNVSKYLLNGHKALQANIQVLFQSVQLNINNPNFVIMQGRITKVLNMRPQEILGMVEEAAGTRMFEDRKDKAAKTMGKKEKRVQELRDILDTEISPKLEKLRTEKRSYMQYQKAQSELEHVARKLHAFEWTDYKVRAKAKQREIDEEKEEIKRLAADREEAQERIAKTEKKKNAVEKQRDAESKKGGKLKKLQDEVTAIGLVLARETAKVDIHLKSIKDEEAKVTHLEAQLKDTEAAFISRQKEVAKVEAAFAKVKDKQTTLTTKLASDEELLQTLLTGLSSSDAKNKGGGYMGQLADARARVAQAAAAEEQNRVKLGMSEKELGELEGRMRALAKEAGDNVKKLEGLKAVVGKIENALVGTGWSAEKDKELDMQLRQARDEVKQLTEQRDRVRSRIPRLAFDYDDPTPGFDRRKVHGVAAQLITLPQEHHDKSVALEIAGGGKLFNVVISDEQVGKDLIKNGRMRRRVTFIPLAKITAWTLPDHKLAAAKRLAPNKVRTALSLVGSAPAVQKAVAYIFGDTLICDDAESAKAVTFAREVSARSVTLQGDVYDPSGTLSGGAAPNSSNVLVQVQELLAVEERLHAARARLDGLLREEAKSNGVRETWRALGRDMEIRAHELKLLQEQVGGSSAALNATAVEQAKATIQALRDAVQAAKDAQKEAKAECTKLERDMDEFKNNKDGKIDELKASISAQKAAHQKHNVVLKTQQKDLQSATLELDQVEGDIAGEKAKIEEAEGAIAEMRAELEELQAQVAASEAKHKNLEEKLAEERATLSRFDTELAELDREIKETKAAAADSELQEQEASQRTETLGKERTNLLALGKRHETMYPWILEDKDQFGLPDTQYDFTGIDADVLKNKCDELEASTKGMKKKINPKVMSMIDSVEKKEVELKKNMATVEKDKLKIEETIAELDRYKREALEKTWEKVTTDFGDIFAELLPGNFAKLVVPEGQDLMDGLEVKVRLGTVWKQSLTELSGGQRSLIALSLIMALLQFKPAPMYILDEIDAALDLSHTQHIGQLFRTRFKGSQFIVVSLKEGLFTNANVLFRARFRDGTSVVERTAQRSTSALYTNGGGEEDEENRDPRRARRVAGS</sequence>
<dbReference type="Pfam" id="PF06470">
    <property type="entry name" value="SMC_hinge"/>
    <property type="match status" value="1"/>
</dbReference>
<evidence type="ECO:0000256" key="2">
    <source>
        <dbReference type="ARBA" id="ARBA00005231"/>
    </source>
</evidence>
<dbReference type="InterPro" id="IPR010935">
    <property type="entry name" value="SMC_hinge"/>
</dbReference>
<dbReference type="PANTHER" id="PTHR43977">
    <property type="entry name" value="STRUCTURAL MAINTENANCE OF CHROMOSOMES PROTEIN 3"/>
    <property type="match status" value="1"/>
</dbReference>